<dbReference type="InterPro" id="IPR036028">
    <property type="entry name" value="SH3-like_dom_sf"/>
</dbReference>
<dbReference type="Gene3D" id="1.25.40.20">
    <property type="entry name" value="Ankyrin repeat-containing domain"/>
    <property type="match status" value="2"/>
</dbReference>
<dbReference type="Gene3D" id="2.30.30.40">
    <property type="entry name" value="SH3 Domains"/>
    <property type="match status" value="2"/>
</dbReference>
<evidence type="ECO:0000256" key="4">
    <source>
        <dbReference type="PROSITE-ProRule" id="PRU00023"/>
    </source>
</evidence>
<dbReference type="OrthoDB" id="6156898at2759"/>
<evidence type="ECO:0000313" key="8">
    <source>
        <dbReference type="Proteomes" id="UP000276834"/>
    </source>
</evidence>
<dbReference type="AlphaFoldDB" id="A0A3L8RXD1"/>
<dbReference type="PROSITE" id="PS50297">
    <property type="entry name" value="ANK_REP_REGION"/>
    <property type="match status" value="5"/>
</dbReference>
<dbReference type="FunFam" id="1.25.40.20:FF:000042">
    <property type="entry name" value="caskin-2 isoform X2"/>
    <property type="match status" value="1"/>
</dbReference>
<keyword evidence="8" id="KW-1185">Reference proteome</keyword>
<dbReference type="InterPro" id="IPR001452">
    <property type="entry name" value="SH3_domain"/>
</dbReference>
<evidence type="ECO:0000259" key="6">
    <source>
        <dbReference type="PROSITE" id="PS50002"/>
    </source>
</evidence>
<name>A0A3L8RXD1_CHLGU</name>
<reference evidence="7 8" key="1">
    <citation type="journal article" date="2018" name="Proc. R. Soc. B">
        <title>A non-coding region near Follistatin controls head colour polymorphism in the Gouldian finch.</title>
        <authorList>
            <person name="Toomey M.B."/>
            <person name="Marques C.I."/>
            <person name="Andrade P."/>
            <person name="Araujo P.M."/>
            <person name="Sabatino S."/>
            <person name="Gazda M.A."/>
            <person name="Afonso S."/>
            <person name="Lopes R.J."/>
            <person name="Corbo J.C."/>
            <person name="Carneiro M."/>
        </authorList>
    </citation>
    <scope>NUCLEOTIDE SEQUENCE [LARGE SCALE GENOMIC DNA]</scope>
    <source>
        <strain evidence="7">Red01</strain>
        <tissue evidence="7">Muscle</tissue>
    </source>
</reference>
<evidence type="ECO:0000256" key="3">
    <source>
        <dbReference type="ARBA" id="ARBA00023043"/>
    </source>
</evidence>
<dbReference type="Pfam" id="PF12796">
    <property type="entry name" value="Ank_2"/>
    <property type="match status" value="2"/>
</dbReference>
<evidence type="ECO:0000256" key="1">
    <source>
        <dbReference type="ARBA" id="ARBA00022443"/>
    </source>
</evidence>
<dbReference type="SUPFAM" id="SSF50044">
    <property type="entry name" value="SH3-domain"/>
    <property type="match status" value="1"/>
</dbReference>
<keyword evidence="3 4" id="KW-0040">ANK repeat</keyword>
<dbReference type="PANTHER" id="PTHR24174">
    <property type="entry name" value="ANKYRIN REPEAT AND STERILE ALPHA MOTIF DOMAIN-CONTAINING PROTEIN 1"/>
    <property type="match status" value="1"/>
</dbReference>
<comment type="caution">
    <text evidence="7">The sequence shown here is derived from an EMBL/GenBank/DDBJ whole genome shotgun (WGS) entry which is preliminary data.</text>
</comment>
<dbReference type="FunFam" id="1.25.40.20:FF:000053">
    <property type="entry name" value="caskin-2 isoform X1"/>
    <property type="match status" value="1"/>
</dbReference>
<sequence length="296" mass="31757">MRPLHYAAWQGKKEPMKMVLKAGSSVNIPSDEGQIPLHLAAQHGHYDVSEMLLQHQSNPCIMDNSGKTPLDLACEFGRVGVVQLLLNSNMCAALLEPKPGDTTDPNGTSPLHLAAKNGHIDIIRLLLQAGIDINRQTKAGTALHEAALCGKTDVVRLLLDSGINAHVRNTYNQTALDIVNQFTTSQASKEIKQMLRDASAALQVRAVKDYCNNYDLTSLNVKAGDVITVSAAGGAGDTPVAVPAPGPAPDRPLPQVLEQHADGRWKGCIHDNRTGNDRVGYFPSSLVEAISKRTGK</sequence>
<dbReference type="InterPro" id="IPR036770">
    <property type="entry name" value="Ankyrin_rpt-contain_sf"/>
</dbReference>
<keyword evidence="1 5" id="KW-0728">SH3 domain</keyword>
<evidence type="ECO:0000256" key="2">
    <source>
        <dbReference type="ARBA" id="ARBA00022737"/>
    </source>
</evidence>
<evidence type="ECO:0000256" key="5">
    <source>
        <dbReference type="PROSITE-ProRule" id="PRU00192"/>
    </source>
</evidence>
<protein>
    <recommendedName>
        <fullName evidence="6">SH3 domain-containing protein</fullName>
    </recommendedName>
</protein>
<dbReference type="InterPro" id="IPR002110">
    <property type="entry name" value="Ankyrin_rpt"/>
</dbReference>
<dbReference type="PRINTS" id="PR01415">
    <property type="entry name" value="ANKYRIN"/>
</dbReference>
<feature type="repeat" description="ANK" evidence="4">
    <location>
        <begin position="1"/>
        <end position="31"/>
    </location>
</feature>
<feature type="repeat" description="ANK" evidence="4">
    <location>
        <begin position="32"/>
        <end position="64"/>
    </location>
</feature>
<feature type="domain" description="SH3" evidence="6">
    <location>
        <begin position="199"/>
        <end position="292"/>
    </location>
</feature>
<accession>A0A3L8RXD1</accession>
<feature type="repeat" description="ANK" evidence="4">
    <location>
        <begin position="65"/>
        <end position="89"/>
    </location>
</feature>
<dbReference type="PROSITE" id="PS50002">
    <property type="entry name" value="SH3"/>
    <property type="match status" value="1"/>
</dbReference>
<feature type="repeat" description="ANK" evidence="4">
    <location>
        <begin position="138"/>
        <end position="170"/>
    </location>
</feature>
<dbReference type="SMART" id="SM00248">
    <property type="entry name" value="ANK"/>
    <property type="match status" value="5"/>
</dbReference>
<keyword evidence="2" id="KW-0677">Repeat</keyword>
<proteinExistence type="predicted"/>
<dbReference type="InterPro" id="IPR033635">
    <property type="entry name" value="ANKS1/Caskin"/>
</dbReference>
<organism evidence="7 8">
    <name type="scientific">Chloebia gouldiae</name>
    <name type="common">Gouldian finch</name>
    <name type="synonym">Erythrura gouldiae</name>
    <dbReference type="NCBI Taxonomy" id="44316"/>
    <lineage>
        <taxon>Eukaryota</taxon>
        <taxon>Metazoa</taxon>
        <taxon>Chordata</taxon>
        <taxon>Craniata</taxon>
        <taxon>Vertebrata</taxon>
        <taxon>Euteleostomi</taxon>
        <taxon>Archelosauria</taxon>
        <taxon>Archosauria</taxon>
        <taxon>Dinosauria</taxon>
        <taxon>Saurischia</taxon>
        <taxon>Theropoda</taxon>
        <taxon>Coelurosauria</taxon>
        <taxon>Aves</taxon>
        <taxon>Neognathae</taxon>
        <taxon>Neoaves</taxon>
        <taxon>Telluraves</taxon>
        <taxon>Australaves</taxon>
        <taxon>Passeriformes</taxon>
        <taxon>Passeroidea</taxon>
        <taxon>Passeridae</taxon>
        <taxon>Chloebia</taxon>
    </lineage>
</organism>
<gene>
    <name evidence="7" type="ORF">DV515_00014779</name>
</gene>
<dbReference type="PANTHER" id="PTHR24174:SF11">
    <property type="entry name" value="CASKIN-1"/>
    <property type="match status" value="1"/>
</dbReference>
<dbReference type="EMBL" id="QUSF01000142">
    <property type="protein sequence ID" value="RLV89595.1"/>
    <property type="molecule type" value="Genomic_DNA"/>
</dbReference>
<dbReference type="PROSITE" id="PS50088">
    <property type="entry name" value="ANK_REPEAT"/>
    <property type="match status" value="5"/>
</dbReference>
<evidence type="ECO:0000313" key="7">
    <source>
        <dbReference type="EMBL" id="RLV89595.1"/>
    </source>
</evidence>
<dbReference type="SUPFAM" id="SSF48403">
    <property type="entry name" value="Ankyrin repeat"/>
    <property type="match status" value="1"/>
</dbReference>
<dbReference type="STRING" id="44316.ENSEGOP00005016105"/>
<dbReference type="Proteomes" id="UP000276834">
    <property type="component" value="Unassembled WGS sequence"/>
</dbReference>
<feature type="repeat" description="ANK" evidence="4">
    <location>
        <begin position="106"/>
        <end position="138"/>
    </location>
</feature>